<gene>
    <name evidence="15" type="ORF">FJZ47_09255</name>
</gene>
<dbReference type="SMART" id="SM00388">
    <property type="entry name" value="HisKA"/>
    <property type="match status" value="1"/>
</dbReference>
<dbReference type="InterPro" id="IPR036890">
    <property type="entry name" value="HATPase_C_sf"/>
</dbReference>
<evidence type="ECO:0000256" key="2">
    <source>
        <dbReference type="ARBA" id="ARBA00012438"/>
    </source>
</evidence>
<dbReference type="PRINTS" id="PR00344">
    <property type="entry name" value="BCTRLSENSOR"/>
</dbReference>
<dbReference type="Gene3D" id="1.10.287.130">
    <property type="match status" value="1"/>
</dbReference>
<feature type="domain" description="PAC" evidence="14">
    <location>
        <begin position="347"/>
        <end position="397"/>
    </location>
</feature>
<feature type="modified residue" description="4-aspartylphosphate" evidence="9">
    <location>
        <position position="192"/>
    </location>
</feature>
<dbReference type="Pfam" id="PF01590">
    <property type="entry name" value="GAF"/>
    <property type="match status" value="1"/>
</dbReference>
<dbReference type="EC" id="2.7.13.3" evidence="2"/>
<keyword evidence="10" id="KW-0175">Coiled coil</keyword>
<keyword evidence="8" id="KW-0902">Two-component regulatory system</keyword>
<dbReference type="PANTHER" id="PTHR43065">
    <property type="entry name" value="SENSOR HISTIDINE KINASE"/>
    <property type="match status" value="1"/>
</dbReference>
<name>A0A937W207_UNCTE</name>
<dbReference type="AlphaFoldDB" id="A0A937W207"/>
<evidence type="ECO:0000313" key="16">
    <source>
        <dbReference type="Proteomes" id="UP000712673"/>
    </source>
</evidence>
<evidence type="ECO:0000256" key="7">
    <source>
        <dbReference type="ARBA" id="ARBA00022840"/>
    </source>
</evidence>
<dbReference type="GO" id="GO:0005524">
    <property type="term" value="F:ATP binding"/>
    <property type="evidence" value="ECO:0007669"/>
    <property type="project" value="UniProtKB-KW"/>
</dbReference>
<dbReference type="InterPro" id="IPR036097">
    <property type="entry name" value="HisK_dim/P_sf"/>
</dbReference>
<dbReference type="SUPFAM" id="SSF52172">
    <property type="entry name" value="CheY-like"/>
    <property type="match status" value="3"/>
</dbReference>
<keyword evidence="4" id="KW-0808">Transferase</keyword>
<dbReference type="GO" id="GO:0000155">
    <property type="term" value="F:phosphorelay sensor kinase activity"/>
    <property type="evidence" value="ECO:0007669"/>
    <property type="project" value="InterPro"/>
</dbReference>
<evidence type="ECO:0000313" key="15">
    <source>
        <dbReference type="EMBL" id="MBM3223974.1"/>
    </source>
</evidence>
<dbReference type="InterPro" id="IPR013656">
    <property type="entry name" value="PAS_4"/>
</dbReference>
<keyword evidence="3 9" id="KW-0597">Phosphoprotein</keyword>
<feature type="domain" description="Response regulatory" evidence="12">
    <location>
        <begin position="842"/>
        <end position="958"/>
    </location>
</feature>
<dbReference type="Pfam" id="PF00512">
    <property type="entry name" value="HisKA"/>
    <property type="match status" value="1"/>
</dbReference>
<feature type="domain" description="PAS" evidence="13">
    <location>
        <begin position="274"/>
        <end position="343"/>
    </location>
</feature>
<dbReference type="SUPFAM" id="SSF55781">
    <property type="entry name" value="GAF domain-like"/>
    <property type="match status" value="1"/>
</dbReference>
<evidence type="ECO:0000256" key="9">
    <source>
        <dbReference type="PROSITE-ProRule" id="PRU00169"/>
    </source>
</evidence>
<dbReference type="SUPFAM" id="SSF55874">
    <property type="entry name" value="ATPase domain of HSP90 chaperone/DNA topoisomerase II/histidine kinase"/>
    <property type="match status" value="1"/>
</dbReference>
<feature type="domain" description="Histidine kinase" evidence="11">
    <location>
        <begin position="598"/>
        <end position="823"/>
    </location>
</feature>
<evidence type="ECO:0000256" key="8">
    <source>
        <dbReference type="ARBA" id="ARBA00023012"/>
    </source>
</evidence>
<dbReference type="SMART" id="SM00065">
    <property type="entry name" value="GAF"/>
    <property type="match status" value="1"/>
</dbReference>
<dbReference type="PROSITE" id="PS50112">
    <property type="entry name" value="PAS"/>
    <property type="match status" value="1"/>
</dbReference>
<evidence type="ECO:0000259" key="13">
    <source>
        <dbReference type="PROSITE" id="PS50112"/>
    </source>
</evidence>
<dbReference type="CDD" id="cd00130">
    <property type="entry name" value="PAS"/>
    <property type="match status" value="1"/>
</dbReference>
<evidence type="ECO:0000256" key="4">
    <source>
        <dbReference type="ARBA" id="ARBA00022679"/>
    </source>
</evidence>
<dbReference type="PROSITE" id="PS50110">
    <property type="entry name" value="RESPONSE_REGULATORY"/>
    <property type="match status" value="3"/>
</dbReference>
<dbReference type="InterPro" id="IPR005467">
    <property type="entry name" value="His_kinase_dom"/>
</dbReference>
<feature type="modified residue" description="4-aspartylphosphate" evidence="9">
    <location>
        <position position="56"/>
    </location>
</feature>
<accession>A0A937W207</accession>
<dbReference type="InterPro" id="IPR011006">
    <property type="entry name" value="CheY-like_superfamily"/>
</dbReference>
<evidence type="ECO:0000259" key="11">
    <source>
        <dbReference type="PROSITE" id="PS50109"/>
    </source>
</evidence>
<feature type="domain" description="Response regulatory" evidence="12">
    <location>
        <begin position="2"/>
        <end position="121"/>
    </location>
</feature>
<dbReference type="SMART" id="SM00387">
    <property type="entry name" value="HATPase_c"/>
    <property type="match status" value="1"/>
</dbReference>
<comment type="caution">
    <text evidence="15">The sequence shown here is derived from an EMBL/GenBank/DDBJ whole genome shotgun (WGS) entry which is preliminary data.</text>
</comment>
<dbReference type="InterPro" id="IPR003661">
    <property type="entry name" value="HisK_dim/P_dom"/>
</dbReference>
<dbReference type="InterPro" id="IPR035965">
    <property type="entry name" value="PAS-like_dom_sf"/>
</dbReference>
<dbReference type="SMART" id="SM00448">
    <property type="entry name" value="REC"/>
    <property type="match status" value="3"/>
</dbReference>
<dbReference type="PANTHER" id="PTHR43065:SF46">
    <property type="entry name" value="C4-DICARBOXYLATE TRANSPORT SENSOR PROTEIN DCTB"/>
    <property type="match status" value="1"/>
</dbReference>
<keyword evidence="7" id="KW-0067">ATP-binding</keyword>
<dbReference type="InterPro" id="IPR003594">
    <property type="entry name" value="HATPase_dom"/>
</dbReference>
<dbReference type="InterPro" id="IPR000700">
    <property type="entry name" value="PAS-assoc_C"/>
</dbReference>
<dbReference type="InterPro" id="IPR003018">
    <property type="entry name" value="GAF"/>
</dbReference>
<feature type="domain" description="Response regulatory" evidence="12">
    <location>
        <begin position="137"/>
        <end position="258"/>
    </location>
</feature>
<evidence type="ECO:0000256" key="5">
    <source>
        <dbReference type="ARBA" id="ARBA00022741"/>
    </source>
</evidence>
<dbReference type="Pfam" id="PF00072">
    <property type="entry name" value="Response_reg"/>
    <property type="match status" value="3"/>
</dbReference>
<evidence type="ECO:0000256" key="1">
    <source>
        <dbReference type="ARBA" id="ARBA00000085"/>
    </source>
</evidence>
<dbReference type="SUPFAM" id="SSF47384">
    <property type="entry name" value="Homodimeric domain of signal transducing histidine kinase"/>
    <property type="match status" value="1"/>
</dbReference>
<dbReference type="InterPro" id="IPR029016">
    <property type="entry name" value="GAF-like_dom_sf"/>
</dbReference>
<sequence>MNILYVEDDPFDAELTQRWCTRQAPHITLDIVDTVAAARQHLQAHAASPYALILADMRLPDGDGLAVLSLVHELALDVPVVLITGAGDEHTVVAALKAGATDYVVKRVGYLERLPTTLENAVRRYRTEAARRSGPFEILYAEPDVADAELTQRHLLRMAPHLRLSSVTTGQEVLQRLSSAAAPHSVDVLLLDYRLPGMDALELAKELWEVRNVDVPIVLVTGKGSEDAAVQALRMGASEYIIKEPGYLERLPWILEQAVTRAALVREQARLKASVQQFETFMNNSLTAATIRDAQGHLLYANTTFLRAFGVLEHDWRGHPLEAVHALERATRLRSYDRAILASGNPHVIEETFPQADGLHDWLLAKFPLTDATGAQLVGTVGVDITERQRAQAEVERRAQQLHSHTTALARLSRSSTLEELGIEATLQEIVQVAAHTLGTARASIWLYDESQQKLVCRVLYEQTPDCYSSGVELLAIHYPAYFRALEATRVIAAHDAHTDTRTHEFSATYLTPLGIAAMLDAPIRVFGRNVGVVCHEHVGTPRTWSQEEETFAASIADFVSMALEAEERRQSEEAKLKLEEQLRQVQKMESLGTLAGGIAHDFNNILTGIFGHISLASLELEPEHPLQARLTAMLTAGERARDLVQQILTFSRQRQQQRQIIRLQDAIEEALALLRTTLPVTIALQVHLNPDAPTVLADPTQVHQVIMNLCTNAAQAIGDQEGVITLEQQTLEATLVLAKAHAELRVGTHYVQLTVRDTGPGIDALTLEHIFDPFFTTKAPGQGTGLGLAVVHGIMKSHDGVVTVASDLGEGTTFALFFPVVEDATTRPTAAAVHTAQGTGQHVLLLDDAEIVLLGQYMLEKLGYRVTTYTNAAEALQHVRQTPQHFDLVISDWTMPGLNGLSVARQVRELCQQLPFVLVTGYSRALDAAEMQEHGIAALLYKPFTLESLGKAITQALASRLH</sequence>
<dbReference type="Gene3D" id="3.30.450.20">
    <property type="entry name" value="PAS domain"/>
    <property type="match status" value="1"/>
</dbReference>
<proteinExistence type="predicted"/>
<dbReference type="InterPro" id="IPR004358">
    <property type="entry name" value="Sig_transdc_His_kin-like_C"/>
</dbReference>
<dbReference type="SMART" id="SM00091">
    <property type="entry name" value="PAS"/>
    <property type="match status" value="1"/>
</dbReference>
<evidence type="ECO:0000256" key="10">
    <source>
        <dbReference type="SAM" id="Coils"/>
    </source>
</evidence>
<dbReference type="CDD" id="cd17546">
    <property type="entry name" value="REC_hyHK_CKI1_RcsC-like"/>
    <property type="match status" value="1"/>
</dbReference>
<dbReference type="EMBL" id="VGLS01000234">
    <property type="protein sequence ID" value="MBM3223974.1"/>
    <property type="molecule type" value="Genomic_DNA"/>
</dbReference>
<reference evidence="15" key="1">
    <citation type="submission" date="2019-03" db="EMBL/GenBank/DDBJ databases">
        <title>Lake Tanganyika Metagenome-Assembled Genomes (MAGs).</title>
        <authorList>
            <person name="Tran P."/>
        </authorList>
    </citation>
    <scope>NUCLEOTIDE SEQUENCE</scope>
    <source>
        <strain evidence="15">K_DeepCast_65m_m2_066</strain>
    </source>
</reference>
<dbReference type="Gene3D" id="3.30.565.10">
    <property type="entry name" value="Histidine kinase-like ATPase, C-terminal domain"/>
    <property type="match status" value="1"/>
</dbReference>
<dbReference type="NCBIfam" id="TIGR00229">
    <property type="entry name" value="sensory_box"/>
    <property type="match status" value="1"/>
</dbReference>
<keyword evidence="5" id="KW-0547">Nucleotide-binding</keyword>
<evidence type="ECO:0000256" key="6">
    <source>
        <dbReference type="ARBA" id="ARBA00022777"/>
    </source>
</evidence>
<keyword evidence="6" id="KW-0418">Kinase</keyword>
<dbReference type="PROSITE" id="PS50109">
    <property type="entry name" value="HIS_KIN"/>
    <property type="match status" value="1"/>
</dbReference>
<dbReference type="Gene3D" id="3.40.50.2300">
    <property type="match status" value="3"/>
</dbReference>
<protein>
    <recommendedName>
        <fullName evidence="2">histidine kinase</fullName>
        <ecNumber evidence="2">2.7.13.3</ecNumber>
    </recommendedName>
</protein>
<dbReference type="InterPro" id="IPR001789">
    <property type="entry name" value="Sig_transdc_resp-reg_receiver"/>
</dbReference>
<dbReference type="SUPFAM" id="SSF55785">
    <property type="entry name" value="PYP-like sensor domain (PAS domain)"/>
    <property type="match status" value="1"/>
</dbReference>
<dbReference type="Pfam" id="PF02518">
    <property type="entry name" value="HATPase_c"/>
    <property type="match status" value="1"/>
</dbReference>
<dbReference type="Pfam" id="PF08448">
    <property type="entry name" value="PAS_4"/>
    <property type="match status" value="1"/>
</dbReference>
<dbReference type="InterPro" id="IPR000014">
    <property type="entry name" value="PAS"/>
</dbReference>
<dbReference type="CDD" id="cd00156">
    <property type="entry name" value="REC"/>
    <property type="match status" value="2"/>
</dbReference>
<evidence type="ECO:0000259" key="12">
    <source>
        <dbReference type="PROSITE" id="PS50110"/>
    </source>
</evidence>
<dbReference type="PROSITE" id="PS50113">
    <property type="entry name" value="PAC"/>
    <property type="match status" value="1"/>
</dbReference>
<organism evidence="15 16">
    <name type="scientific">Tectimicrobiota bacterium</name>
    <dbReference type="NCBI Taxonomy" id="2528274"/>
    <lineage>
        <taxon>Bacteria</taxon>
        <taxon>Pseudomonadati</taxon>
        <taxon>Nitrospinota/Tectimicrobiota group</taxon>
        <taxon>Candidatus Tectimicrobiota</taxon>
    </lineage>
</organism>
<dbReference type="CDD" id="cd00082">
    <property type="entry name" value="HisKA"/>
    <property type="match status" value="1"/>
</dbReference>
<feature type="coiled-coil region" evidence="10">
    <location>
        <begin position="562"/>
        <end position="592"/>
    </location>
</feature>
<dbReference type="Proteomes" id="UP000712673">
    <property type="component" value="Unassembled WGS sequence"/>
</dbReference>
<dbReference type="Gene3D" id="3.30.450.40">
    <property type="match status" value="1"/>
</dbReference>
<feature type="modified residue" description="4-aspartylphosphate" evidence="9">
    <location>
        <position position="893"/>
    </location>
</feature>
<evidence type="ECO:0000256" key="3">
    <source>
        <dbReference type="ARBA" id="ARBA00022553"/>
    </source>
</evidence>
<comment type="catalytic activity">
    <reaction evidence="1">
        <text>ATP + protein L-histidine = ADP + protein N-phospho-L-histidine.</text>
        <dbReference type="EC" id="2.7.13.3"/>
    </reaction>
</comment>
<evidence type="ECO:0000259" key="14">
    <source>
        <dbReference type="PROSITE" id="PS50113"/>
    </source>
</evidence>